<feature type="transmembrane region" description="Helical" evidence="9">
    <location>
        <begin position="205"/>
        <end position="226"/>
    </location>
</feature>
<feature type="transmembrane region" description="Helical" evidence="9">
    <location>
        <begin position="246"/>
        <end position="265"/>
    </location>
</feature>
<dbReference type="Proteomes" id="UP001316189">
    <property type="component" value="Chromosome"/>
</dbReference>
<feature type="region of interest" description="Disordered" evidence="8">
    <location>
        <begin position="419"/>
        <end position="440"/>
    </location>
</feature>
<evidence type="ECO:0000256" key="6">
    <source>
        <dbReference type="ARBA" id="ARBA00023136"/>
    </source>
</evidence>
<keyword evidence="2" id="KW-1003">Cell membrane</keyword>
<feature type="transmembrane region" description="Helical" evidence="9">
    <location>
        <begin position="71"/>
        <end position="90"/>
    </location>
</feature>
<evidence type="ECO:0000256" key="9">
    <source>
        <dbReference type="SAM" id="Phobius"/>
    </source>
</evidence>
<dbReference type="InterPro" id="IPR018584">
    <property type="entry name" value="GT87"/>
</dbReference>
<organism evidence="10 11">
    <name type="scientific">Cellulomonas chengniuliangii</name>
    <dbReference type="NCBI Taxonomy" id="2968084"/>
    <lineage>
        <taxon>Bacteria</taxon>
        <taxon>Bacillati</taxon>
        <taxon>Actinomycetota</taxon>
        <taxon>Actinomycetes</taxon>
        <taxon>Micrococcales</taxon>
        <taxon>Cellulomonadaceae</taxon>
        <taxon>Cellulomonas</taxon>
    </lineage>
</organism>
<feature type="transmembrane region" description="Helical" evidence="9">
    <location>
        <begin position="366"/>
        <end position="383"/>
    </location>
</feature>
<feature type="transmembrane region" description="Helical" evidence="9">
    <location>
        <begin position="97"/>
        <end position="115"/>
    </location>
</feature>
<evidence type="ECO:0000256" key="4">
    <source>
        <dbReference type="ARBA" id="ARBA00022692"/>
    </source>
</evidence>
<reference evidence="10 11" key="1">
    <citation type="submission" date="2022-07" db="EMBL/GenBank/DDBJ databases">
        <title>Novel species in genus cellulomonas.</title>
        <authorList>
            <person name="Ye L."/>
        </authorList>
    </citation>
    <scope>NUCLEOTIDE SEQUENCE [LARGE SCALE GENOMIC DNA]</scope>
    <source>
        <strain evidence="11">zg-Y338</strain>
    </source>
</reference>
<sequence length="440" mass="46789">MIHTEVPLSTGRRLLRSRAALWTAFVVVHAWVAFAGTALQGRSFFNDVELYRQWMQAGFEQGAWPVLSGDWVYPAGALAPMAVAALVTTTSTWGYQVAWVLLVTALDGLAIAALLRARTADGSPPPVDPVRGAWWWLAFIAGLGPVAVGRLDPIVAPVVVVALLVAARRPRVASALLTAGAWIKVAPGAILLPLVLAVRRPWRDVVLPAALVCAVVAGAVALGGGLEHLTSFLTQQGSRGLQIESVGATPWVLVGLFSPAVSRYLNVELITWEVSAPGTALAADALGALLPLGLAAAVVLLWWAHLRGHPERRWASSEEFVLRGALLVTTLLIVLNKVGSPQFIGWLAPPVAVALSLGLPRWRRAAWWVLGLAVLTQVVYPLRYNDVLLGLPLGTLALVVRNVLLVVLLASTARGLLRTARQPPEPGPFPDAADATNANR</sequence>
<keyword evidence="3" id="KW-0808">Transferase</keyword>
<dbReference type="EMBL" id="CP101988">
    <property type="protein sequence ID" value="UUI75076.1"/>
    <property type="molecule type" value="Genomic_DNA"/>
</dbReference>
<proteinExistence type="inferred from homology"/>
<evidence type="ECO:0000256" key="7">
    <source>
        <dbReference type="ARBA" id="ARBA00024033"/>
    </source>
</evidence>
<keyword evidence="4 9" id="KW-0812">Transmembrane</keyword>
<dbReference type="Pfam" id="PF09594">
    <property type="entry name" value="GT87"/>
    <property type="match status" value="1"/>
</dbReference>
<gene>
    <name evidence="10" type="ORF">NP064_15075</name>
</gene>
<evidence type="ECO:0000313" key="10">
    <source>
        <dbReference type="EMBL" id="UUI75076.1"/>
    </source>
</evidence>
<keyword evidence="6 9" id="KW-0472">Membrane</keyword>
<feature type="transmembrane region" description="Helical" evidence="9">
    <location>
        <begin position="389"/>
        <end position="411"/>
    </location>
</feature>
<dbReference type="RefSeq" id="WP_227570042.1">
    <property type="nucleotide sequence ID" value="NZ_CP101988.1"/>
</dbReference>
<evidence type="ECO:0000256" key="2">
    <source>
        <dbReference type="ARBA" id="ARBA00022475"/>
    </source>
</evidence>
<feature type="transmembrane region" description="Helical" evidence="9">
    <location>
        <begin position="135"/>
        <end position="164"/>
    </location>
</feature>
<keyword evidence="5 9" id="KW-1133">Transmembrane helix</keyword>
<protein>
    <submittedName>
        <fullName evidence="10">Glycosyltransferase 87 family protein</fullName>
    </submittedName>
</protein>
<feature type="transmembrane region" description="Helical" evidence="9">
    <location>
        <begin position="285"/>
        <end position="304"/>
    </location>
</feature>
<feature type="transmembrane region" description="Helical" evidence="9">
    <location>
        <begin position="176"/>
        <end position="199"/>
    </location>
</feature>
<keyword evidence="11" id="KW-1185">Reference proteome</keyword>
<comment type="subcellular location">
    <subcellularLocation>
        <location evidence="1">Cell membrane</location>
        <topology evidence="1">Multi-pass membrane protein</topology>
    </subcellularLocation>
</comment>
<accession>A0ABY5KX57</accession>
<evidence type="ECO:0000256" key="3">
    <source>
        <dbReference type="ARBA" id="ARBA00022679"/>
    </source>
</evidence>
<evidence type="ECO:0000313" key="11">
    <source>
        <dbReference type="Proteomes" id="UP001316189"/>
    </source>
</evidence>
<comment type="similarity">
    <text evidence="7">Belongs to the glycosyltransferase 87 family.</text>
</comment>
<evidence type="ECO:0000256" key="1">
    <source>
        <dbReference type="ARBA" id="ARBA00004651"/>
    </source>
</evidence>
<evidence type="ECO:0000256" key="5">
    <source>
        <dbReference type="ARBA" id="ARBA00022989"/>
    </source>
</evidence>
<feature type="transmembrane region" description="Helical" evidence="9">
    <location>
        <begin position="20"/>
        <end position="39"/>
    </location>
</feature>
<name>A0ABY5KX57_9CELL</name>
<evidence type="ECO:0000256" key="8">
    <source>
        <dbReference type="SAM" id="MobiDB-lite"/>
    </source>
</evidence>